<proteinExistence type="predicted"/>
<dbReference type="GO" id="GO:0015171">
    <property type="term" value="F:amino acid transmembrane transporter activity"/>
    <property type="evidence" value="ECO:0007669"/>
    <property type="project" value="TreeGrafter"/>
</dbReference>
<keyword evidence="3 6" id="KW-0812">Transmembrane</keyword>
<feature type="transmembrane region" description="Helical" evidence="6">
    <location>
        <begin position="65"/>
        <end position="83"/>
    </location>
</feature>
<comment type="subcellular location">
    <subcellularLocation>
        <location evidence="1">Cell membrane</location>
        <topology evidence="1">Multi-pass membrane protein</topology>
    </subcellularLocation>
</comment>
<dbReference type="AlphaFoldDB" id="A0A0J8G9D8"/>
<feature type="transmembrane region" description="Helical" evidence="6">
    <location>
        <begin position="104"/>
        <end position="125"/>
    </location>
</feature>
<dbReference type="STRING" id="1674920.ACR52_02115"/>
<keyword evidence="4 6" id="KW-1133">Transmembrane helix</keyword>
<protein>
    <submittedName>
        <fullName evidence="7">Threonine transporter RhtB</fullName>
    </submittedName>
</protein>
<feature type="transmembrane region" description="Helical" evidence="6">
    <location>
        <begin position="131"/>
        <end position="155"/>
    </location>
</feature>
<keyword evidence="2" id="KW-1003">Cell membrane</keyword>
<sequence length="197" mass="21483">MFGTVSALVLLLVVPGPTNTLLLRAGVLFGFAASWRLAFIECLAYLLQVSVWGAALLYLSAWSPWAVKATQLAAACYLLYLSYKLWLRKNSVVSPARDRFSGPYFFLLTVMNPKGLLIVSFIAPLDTFVTLHGYAAFMTTLALVIVPVGSVWILFGSRFAGIQKTWLTPLKINRATAVAIVCFAMLMIGRLAGSISP</sequence>
<evidence type="ECO:0000313" key="7">
    <source>
        <dbReference type="EMBL" id="KMT57439.1"/>
    </source>
</evidence>
<organism evidence="7 8">
    <name type="scientific">Pseudomonas fildesensis</name>
    <dbReference type="NCBI Taxonomy" id="1674920"/>
    <lineage>
        <taxon>Bacteria</taxon>
        <taxon>Pseudomonadati</taxon>
        <taxon>Pseudomonadota</taxon>
        <taxon>Gammaproteobacteria</taxon>
        <taxon>Pseudomonadales</taxon>
        <taxon>Pseudomonadaceae</taxon>
        <taxon>Pseudomonas</taxon>
    </lineage>
</organism>
<reference evidence="7 8" key="1">
    <citation type="submission" date="2015-06" db="EMBL/GenBank/DDBJ databases">
        <title>Draft genome sequence of an Antarctic Pseudomonas sp. strain KG01 with full potential for biotechnological applications.</title>
        <authorList>
            <person name="Pavlov M.S."/>
            <person name="Lira F."/>
            <person name="Martinez J.L."/>
            <person name="Marshall S.H."/>
        </authorList>
    </citation>
    <scope>NUCLEOTIDE SEQUENCE [LARGE SCALE GENOMIC DNA]</scope>
    <source>
        <strain evidence="7 8">KG01</strain>
    </source>
</reference>
<dbReference type="GO" id="GO:0005886">
    <property type="term" value="C:plasma membrane"/>
    <property type="evidence" value="ECO:0007669"/>
    <property type="project" value="UniProtKB-SubCell"/>
</dbReference>
<evidence type="ECO:0000256" key="5">
    <source>
        <dbReference type="ARBA" id="ARBA00023136"/>
    </source>
</evidence>
<evidence type="ECO:0000313" key="8">
    <source>
        <dbReference type="Proteomes" id="UP000037551"/>
    </source>
</evidence>
<comment type="caution">
    <text evidence="7">The sequence shown here is derived from an EMBL/GenBank/DDBJ whole genome shotgun (WGS) entry which is preliminary data.</text>
</comment>
<name>A0A0J8G9D8_9PSED</name>
<dbReference type="OrthoDB" id="6710777at2"/>
<dbReference type="EMBL" id="LFMW01000001">
    <property type="protein sequence ID" value="KMT57439.1"/>
    <property type="molecule type" value="Genomic_DNA"/>
</dbReference>
<feature type="transmembrane region" description="Helical" evidence="6">
    <location>
        <begin position="38"/>
        <end position="59"/>
    </location>
</feature>
<dbReference type="PANTHER" id="PTHR30086">
    <property type="entry name" value="ARGININE EXPORTER PROTEIN ARGO"/>
    <property type="match status" value="1"/>
</dbReference>
<evidence type="ECO:0000256" key="6">
    <source>
        <dbReference type="SAM" id="Phobius"/>
    </source>
</evidence>
<gene>
    <name evidence="7" type="ORF">ACR52_02115</name>
</gene>
<dbReference type="RefSeq" id="WP_048719989.1">
    <property type="nucleotide sequence ID" value="NZ_JBJGXJ010000001.1"/>
</dbReference>
<keyword evidence="8" id="KW-1185">Reference proteome</keyword>
<dbReference type="PANTHER" id="PTHR30086:SF20">
    <property type="entry name" value="ARGININE EXPORTER PROTEIN ARGO-RELATED"/>
    <property type="match status" value="1"/>
</dbReference>
<evidence type="ECO:0000256" key="3">
    <source>
        <dbReference type="ARBA" id="ARBA00022692"/>
    </source>
</evidence>
<feature type="transmembrane region" description="Helical" evidence="6">
    <location>
        <begin position="175"/>
        <end position="193"/>
    </location>
</feature>
<feature type="transmembrane region" description="Helical" evidence="6">
    <location>
        <begin position="6"/>
        <end position="31"/>
    </location>
</feature>
<accession>A0A0J8G9D8</accession>
<keyword evidence="5 6" id="KW-0472">Membrane</keyword>
<evidence type="ECO:0000256" key="4">
    <source>
        <dbReference type="ARBA" id="ARBA00022989"/>
    </source>
</evidence>
<dbReference type="PATRIC" id="fig|1674920.3.peg.427"/>
<dbReference type="Proteomes" id="UP000037551">
    <property type="component" value="Unassembled WGS sequence"/>
</dbReference>
<evidence type="ECO:0000256" key="1">
    <source>
        <dbReference type="ARBA" id="ARBA00004651"/>
    </source>
</evidence>
<dbReference type="InterPro" id="IPR001123">
    <property type="entry name" value="LeuE-type"/>
</dbReference>
<evidence type="ECO:0000256" key="2">
    <source>
        <dbReference type="ARBA" id="ARBA00022475"/>
    </source>
</evidence>